<accession>A0A221UUC4</accession>
<name>A0A221UUC4_9FLAO</name>
<gene>
    <name evidence="1" type="ORF">AREALGSMS7_01413</name>
</gene>
<organism evidence="1 2">
    <name type="scientific">Arenibacter algicola</name>
    <dbReference type="NCBI Taxonomy" id="616991"/>
    <lineage>
        <taxon>Bacteria</taxon>
        <taxon>Pseudomonadati</taxon>
        <taxon>Bacteroidota</taxon>
        <taxon>Flavobacteriia</taxon>
        <taxon>Flavobacteriales</taxon>
        <taxon>Flavobacteriaceae</taxon>
        <taxon>Arenibacter</taxon>
    </lineage>
</organism>
<dbReference type="InterPro" id="IPR036514">
    <property type="entry name" value="SGNH_hydro_sf"/>
</dbReference>
<evidence type="ECO:0008006" key="3">
    <source>
        <dbReference type="Google" id="ProtNLM"/>
    </source>
</evidence>
<dbReference type="Gene3D" id="3.40.50.1110">
    <property type="entry name" value="SGNH hydrolase"/>
    <property type="match status" value="1"/>
</dbReference>
<dbReference type="RefSeq" id="WP_157730700.1">
    <property type="nucleotide sequence ID" value="NZ_CP022515.1"/>
</dbReference>
<dbReference type="GO" id="GO:0016788">
    <property type="term" value="F:hydrolase activity, acting on ester bonds"/>
    <property type="evidence" value="ECO:0007669"/>
    <property type="project" value="UniProtKB-ARBA"/>
</dbReference>
<proteinExistence type="predicted"/>
<dbReference type="SUPFAM" id="SSF52266">
    <property type="entry name" value="SGNH hydrolase"/>
    <property type="match status" value="1"/>
</dbReference>
<dbReference type="AlphaFoldDB" id="A0A221UUC4"/>
<protein>
    <recommendedName>
        <fullName evidence="3">GDSL-like lipase/acylhydrolase family protein</fullName>
    </recommendedName>
</protein>
<dbReference type="EMBL" id="CP022515">
    <property type="protein sequence ID" value="ASO04883.1"/>
    <property type="molecule type" value="Genomic_DNA"/>
</dbReference>
<reference evidence="1 2" key="1">
    <citation type="submission" date="2017-07" db="EMBL/GenBank/DDBJ databases">
        <title>Genome Sequence of Arenibacter algicola Strain SMS7 Isolated from a culture of the Diatom Skeletonema marinoi.</title>
        <authorList>
            <person name="Topel M."/>
            <person name="Pinder M.I.M."/>
            <person name="Johansson O.N."/>
            <person name="Kourtchenko O."/>
            <person name="Godhe A."/>
            <person name="Clarke A.K."/>
        </authorList>
    </citation>
    <scope>NUCLEOTIDE SEQUENCE [LARGE SCALE GENOMIC DNA]</scope>
    <source>
        <strain evidence="1 2">SMS7</strain>
    </source>
</reference>
<evidence type="ECO:0000313" key="1">
    <source>
        <dbReference type="EMBL" id="ASO04883.1"/>
    </source>
</evidence>
<dbReference type="Proteomes" id="UP000204551">
    <property type="component" value="Chromosome"/>
</dbReference>
<dbReference type="KEGG" id="aalg:AREALGSMS7_01413"/>
<evidence type="ECO:0000313" key="2">
    <source>
        <dbReference type="Proteomes" id="UP000204551"/>
    </source>
</evidence>
<sequence>MSYFPSNKTIIFTQIVIMVYLTIDFQINGKRDFFQLNYDWNSIRELNNIADIKIDSVSYNFLNIELDSTKIDTSLNTNNSYCINDKYYFRSALIRKAQKKINFHGVYWINDIPTNTNELVNLSIIDLPINQNGERTVCMIGDSQLNWLEGKHTRKDIANKIRDIKFVGHYKDVFGYPHQAFTLNNSNKIVNNLKELPYSQTYVLFIGAHESVNFNTEYNIEKIVSFLLNKNSHLILIIPPNFEGKDTKNIHKIIKSCYLQYRQMPNVKIIDLSKIIDNPDLFLMKDRIHLNLSGHNILTKYLIDALN</sequence>